<accession>A0ABN0B0N7</accession>
<dbReference type="EMBL" id="AEDQ01000017">
    <property type="protein sequence ID" value="EFL44277.1"/>
    <property type="molecule type" value="Genomic_DNA"/>
</dbReference>
<gene>
    <name evidence="1" type="ORF">HMPREF9248_0884</name>
</gene>
<name>A0ABN0B0N7_9ACTN</name>
<protein>
    <submittedName>
        <fullName evidence="1">Uncharacterized protein</fullName>
    </submittedName>
</protein>
<organism evidence="1 2">
    <name type="scientific">Fannyhessea vaginae PB189-T1-4</name>
    <dbReference type="NCBI Taxonomy" id="866774"/>
    <lineage>
        <taxon>Bacteria</taxon>
        <taxon>Bacillati</taxon>
        <taxon>Actinomycetota</taxon>
        <taxon>Coriobacteriia</taxon>
        <taxon>Coriobacteriales</taxon>
        <taxon>Atopobiaceae</taxon>
        <taxon>Fannyhessea</taxon>
    </lineage>
</organism>
<evidence type="ECO:0000313" key="2">
    <source>
        <dbReference type="Proteomes" id="UP000004431"/>
    </source>
</evidence>
<evidence type="ECO:0000313" key="1">
    <source>
        <dbReference type="EMBL" id="EFL44277.1"/>
    </source>
</evidence>
<reference evidence="1 2" key="1">
    <citation type="submission" date="2010-08" db="EMBL/GenBank/DDBJ databases">
        <authorList>
            <person name="Durkin A.S."/>
            <person name="Madupu R."/>
            <person name="Torralba M."/>
            <person name="Gillis M."/>
            <person name="Methe B."/>
            <person name="Sutton G."/>
            <person name="Nelson K.E."/>
        </authorList>
    </citation>
    <scope>NUCLEOTIDE SEQUENCE [LARGE SCALE GENOMIC DNA]</scope>
    <source>
        <strain evidence="1 2">PB189-T1-4</strain>
    </source>
</reference>
<dbReference type="Proteomes" id="UP000004431">
    <property type="component" value="Unassembled WGS sequence"/>
</dbReference>
<proteinExistence type="predicted"/>
<keyword evidence="2" id="KW-1185">Reference proteome</keyword>
<comment type="caution">
    <text evidence="1">The sequence shown here is derived from an EMBL/GenBank/DDBJ whole genome shotgun (WGS) entry which is preliminary data.</text>
</comment>
<sequence>MHMDALAVHVSVLVVRVLYKKTPHVVFPCAGFIMQRKRA</sequence>